<evidence type="ECO:0000259" key="5">
    <source>
        <dbReference type="SMART" id="SM00043"/>
    </source>
</evidence>
<dbReference type="WBParaSite" id="Hba_18384">
    <property type="protein sequence ID" value="Hba_18384"/>
    <property type="gene ID" value="Hba_18384"/>
</dbReference>
<sequence>MTSSGTTYGSSETDGECAVFVMGDDVDNIRGQDARILPRIEEDDDEKSENGDGIEESVQLPPCIAPLSSNLLTDDCLSWSNLGISSESDRPLLSQRSTPTSSTSIEVLFAVTNRAVSRSPSVDRKFNGVRVAQVNETLDIKDPDDQYQLVNMLRVITVAALCVLFGAETGMTGGWTEQNAGDEEYLNRAWKATKFINDNANNGGPYHMIPIKVVKAKSQVVAGINYELEVLVGESTCKKEVSFCE</sequence>
<proteinExistence type="inferred from homology"/>
<dbReference type="InterPro" id="IPR046350">
    <property type="entry name" value="Cystatin_sf"/>
</dbReference>
<dbReference type="Proteomes" id="UP000095283">
    <property type="component" value="Unplaced"/>
</dbReference>
<dbReference type="GO" id="GO:0005737">
    <property type="term" value="C:cytoplasm"/>
    <property type="evidence" value="ECO:0007669"/>
    <property type="project" value="TreeGrafter"/>
</dbReference>
<dbReference type="PANTHER" id="PTHR46186:SF2">
    <property type="entry name" value="CYSTATIN"/>
    <property type="match status" value="1"/>
</dbReference>
<dbReference type="GO" id="GO:0005615">
    <property type="term" value="C:extracellular space"/>
    <property type="evidence" value="ECO:0007669"/>
    <property type="project" value="TreeGrafter"/>
</dbReference>
<evidence type="ECO:0000256" key="3">
    <source>
        <dbReference type="ARBA" id="ARBA00022704"/>
    </source>
</evidence>
<name>A0A1I7XKY4_HETBA</name>
<keyword evidence="2" id="KW-0646">Protease inhibitor</keyword>
<dbReference type="Pfam" id="PF00031">
    <property type="entry name" value="Cystatin"/>
    <property type="match status" value="1"/>
</dbReference>
<dbReference type="InterPro" id="IPR000010">
    <property type="entry name" value="Cystatin_dom"/>
</dbReference>
<protein>
    <submittedName>
        <fullName evidence="7">Cystatin domain-containing protein</fullName>
    </submittedName>
</protein>
<dbReference type="CDD" id="cd00042">
    <property type="entry name" value="CY"/>
    <property type="match status" value="1"/>
</dbReference>
<keyword evidence="3" id="KW-0789">Thiol protease inhibitor</keyword>
<evidence type="ECO:0000313" key="6">
    <source>
        <dbReference type="Proteomes" id="UP000095283"/>
    </source>
</evidence>
<evidence type="ECO:0000256" key="1">
    <source>
        <dbReference type="ARBA" id="ARBA00009403"/>
    </source>
</evidence>
<dbReference type="GO" id="GO:0031982">
    <property type="term" value="C:vesicle"/>
    <property type="evidence" value="ECO:0007669"/>
    <property type="project" value="TreeGrafter"/>
</dbReference>
<dbReference type="SUPFAM" id="SSF54403">
    <property type="entry name" value="Cystatin/monellin"/>
    <property type="match status" value="1"/>
</dbReference>
<feature type="compositionally biased region" description="Basic and acidic residues" evidence="4">
    <location>
        <begin position="31"/>
        <end position="40"/>
    </location>
</feature>
<evidence type="ECO:0000313" key="7">
    <source>
        <dbReference type="WBParaSite" id="Hba_18384"/>
    </source>
</evidence>
<dbReference type="PANTHER" id="PTHR46186">
    <property type="entry name" value="CYSTATIN"/>
    <property type="match status" value="1"/>
</dbReference>
<accession>A0A1I7XKY4</accession>
<feature type="region of interest" description="Disordered" evidence="4">
    <location>
        <begin position="31"/>
        <end position="59"/>
    </location>
</feature>
<dbReference type="GO" id="GO:0004869">
    <property type="term" value="F:cysteine-type endopeptidase inhibitor activity"/>
    <property type="evidence" value="ECO:0007669"/>
    <property type="project" value="UniProtKB-KW"/>
</dbReference>
<evidence type="ECO:0000256" key="4">
    <source>
        <dbReference type="SAM" id="MobiDB-lite"/>
    </source>
</evidence>
<comment type="similarity">
    <text evidence="1">Belongs to the cystatin family.</text>
</comment>
<organism evidence="6 7">
    <name type="scientific">Heterorhabditis bacteriophora</name>
    <name type="common">Entomopathogenic nematode worm</name>
    <dbReference type="NCBI Taxonomy" id="37862"/>
    <lineage>
        <taxon>Eukaryota</taxon>
        <taxon>Metazoa</taxon>
        <taxon>Ecdysozoa</taxon>
        <taxon>Nematoda</taxon>
        <taxon>Chromadorea</taxon>
        <taxon>Rhabditida</taxon>
        <taxon>Rhabditina</taxon>
        <taxon>Rhabditomorpha</taxon>
        <taxon>Strongyloidea</taxon>
        <taxon>Heterorhabditidae</taxon>
        <taxon>Heterorhabditis</taxon>
    </lineage>
</organism>
<dbReference type="Gene3D" id="3.10.450.10">
    <property type="match status" value="1"/>
</dbReference>
<dbReference type="SMART" id="SM00043">
    <property type="entry name" value="CY"/>
    <property type="match status" value="1"/>
</dbReference>
<keyword evidence="6" id="KW-1185">Reference proteome</keyword>
<evidence type="ECO:0000256" key="2">
    <source>
        <dbReference type="ARBA" id="ARBA00022690"/>
    </source>
</evidence>
<feature type="domain" description="Cystatin" evidence="5">
    <location>
        <begin position="170"/>
        <end position="245"/>
    </location>
</feature>
<dbReference type="AlphaFoldDB" id="A0A1I7XKY4"/>
<reference evidence="7" key="1">
    <citation type="submission" date="2016-11" db="UniProtKB">
        <authorList>
            <consortium name="WormBaseParasite"/>
        </authorList>
    </citation>
    <scope>IDENTIFICATION</scope>
</reference>
<feature type="compositionally biased region" description="Acidic residues" evidence="4">
    <location>
        <begin position="41"/>
        <end position="55"/>
    </location>
</feature>